<dbReference type="EMBL" id="CAUWAG010000012">
    <property type="protein sequence ID" value="CAJ2509368.1"/>
    <property type="molecule type" value="Genomic_DNA"/>
</dbReference>
<protein>
    <submittedName>
        <fullName evidence="1">Uu.00g143940.m01.CDS01</fullName>
    </submittedName>
</protein>
<sequence length="146" mass="16716">MSTADERSSQAALADFVIWKTHTTHDIGSNQDAYGFSNTEQLDCDYVDKHMKEQPAHDDISQWWGVRCKGCNEHHPTVIEWHNEMGHFTAYENRGWAMVDTSDNVKGHCGRPDGIETYDCNFFGATTHLELMIRCDNDYNSDPIND</sequence>
<organism evidence="1 2">
    <name type="scientific">Anthostomella pinea</name>
    <dbReference type="NCBI Taxonomy" id="933095"/>
    <lineage>
        <taxon>Eukaryota</taxon>
        <taxon>Fungi</taxon>
        <taxon>Dikarya</taxon>
        <taxon>Ascomycota</taxon>
        <taxon>Pezizomycotina</taxon>
        <taxon>Sordariomycetes</taxon>
        <taxon>Xylariomycetidae</taxon>
        <taxon>Xylariales</taxon>
        <taxon>Xylariaceae</taxon>
        <taxon>Anthostomella</taxon>
    </lineage>
</organism>
<comment type="caution">
    <text evidence="1">The sequence shown here is derived from an EMBL/GenBank/DDBJ whole genome shotgun (WGS) entry which is preliminary data.</text>
</comment>
<accession>A0AAI8VQS1</accession>
<gene>
    <name evidence="1" type="ORF">KHLLAP_LOCUS9836</name>
</gene>
<name>A0AAI8VQS1_9PEZI</name>
<reference evidence="1" key="1">
    <citation type="submission" date="2023-10" db="EMBL/GenBank/DDBJ databases">
        <authorList>
            <person name="Hackl T."/>
        </authorList>
    </citation>
    <scope>NUCLEOTIDE SEQUENCE</scope>
</reference>
<dbReference type="AlphaFoldDB" id="A0AAI8VQS1"/>
<proteinExistence type="predicted"/>
<evidence type="ECO:0000313" key="2">
    <source>
        <dbReference type="Proteomes" id="UP001295740"/>
    </source>
</evidence>
<keyword evidence="2" id="KW-1185">Reference proteome</keyword>
<dbReference type="Proteomes" id="UP001295740">
    <property type="component" value="Unassembled WGS sequence"/>
</dbReference>
<evidence type="ECO:0000313" key="1">
    <source>
        <dbReference type="EMBL" id="CAJ2509368.1"/>
    </source>
</evidence>